<dbReference type="Proteomes" id="UP000438476">
    <property type="component" value="Unassembled WGS sequence"/>
</dbReference>
<dbReference type="EMBL" id="WTYT01000002">
    <property type="protein sequence ID" value="MXO65495.1"/>
    <property type="molecule type" value="Genomic_DNA"/>
</dbReference>
<evidence type="ECO:0000313" key="1">
    <source>
        <dbReference type="EMBL" id="MXO65495.1"/>
    </source>
</evidence>
<evidence type="ECO:0000313" key="2">
    <source>
        <dbReference type="Proteomes" id="UP000438476"/>
    </source>
</evidence>
<dbReference type="Gene3D" id="3.30.2000.30">
    <property type="match status" value="1"/>
</dbReference>
<dbReference type="InterPro" id="IPR053745">
    <property type="entry name" value="Viral_Tail_Comp_sf"/>
</dbReference>
<name>A0A6I4T6Q7_9SPHN</name>
<dbReference type="RefSeq" id="WP_160735884.1">
    <property type="nucleotide sequence ID" value="NZ_WTYT01000002.1"/>
</dbReference>
<protein>
    <submittedName>
        <fullName evidence="1">DUF3168 domain-containing protein</fullName>
    </submittedName>
</protein>
<comment type="caution">
    <text evidence="1">The sequence shown here is derived from an EMBL/GenBank/DDBJ whole genome shotgun (WGS) entry which is preliminary data.</text>
</comment>
<proteinExistence type="predicted"/>
<sequence>MEIVLRAALITWLRADPALAALNAIAEEAPNRTSLPWLGLVASASTDWSTKDRAGREIRIALELQARGDDPLSAADLVTAVEERIAAFPPDLSSEPLGERPAFRIINCRFLRARAEQRSHNRRAVLLEYRFRCLAYGDSA</sequence>
<gene>
    <name evidence="1" type="ORF">GRI91_06990</name>
</gene>
<dbReference type="Pfam" id="PF11367">
    <property type="entry name" value="Tail_completion_gp17"/>
    <property type="match status" value="1"/>
</dbReference>
<dbReference type="InterPro" id="IPR021508">
    <property type="entry name" value="Gp17-like"/>
</dbReference>
<reference evidence="1 2" key="1">
    <citation type="submission" date="2019-12" db="EMBL/GenBank/DDBJ databases">
        <title>Genomic-based taxomic classification of the family Erythrobacteraceae.</title>
        <authorList>
            <person name="Xu L."/>
        </authorList>
    </citation>
    <scope>NUCLEOTIDE SEQUENCE [LARGE SCALE GENOMIC DNA]</scope>
    <source>
        <strain evidence="1 2">LMG 29518</strain>
    </source>
</reference>
<dbReference type="OrthoDB" id="7450850at2"/>
<accession>A0A6I4T6Q7</accession>
<organism evidence="1 2">
    <name type="scientific">Altericroceibacterium endophyticum</name>
    <dbReference type="NCBI Taxonomy" id="1808508"/>
    <lineage>
        <taxon>Bacteria</taxon>
        <taxon>Pseudomonadati</taxon>
        <taxon>Pseudomonadota</taxon>
        <taxon>Alphaproteobacteria</taxon>
        <taxon>Sphingomonadales</taxon>
        <taxon>Erythrobacteraceae</taxon>
        <taxon>Altericroceibacterium</taxon>
    </lineage>
</organism>
<dbReference type="AlphaFoldDB" id="A0A6I4T6Q7"/>
<keyword evidence="2" id="KW-1185">Reference proteome</keyword>